<dbReference type="InterPro" id="IPR011009">
    <property type="entry name" value="Kinase-like_dom_sf"/>
</dbReference>
<dbReference type="InterPro" id="IPR036537">
    <property type="entry name" value="Adaptor_Cbl_N_dom_sf"/>
</dbReference>
<protein>
    <submittedName>
        <fullName evidence="2">Kinase-like domain-containing protein</fullName>
    </submittedName>
</protein>
<dbReference type="InterPro" id="IPR000719">
    <property type="entry name" value="Prot_kinase_dom"/>
</dbReference>
<dbReference type="PROSITE" id="PS50011">
    <property type="entry name" value="PROTEIN_KINASE_DOM"/>
    <property type="match status" value="1"/>
</dbReference>
<dbReference type="Pfam" id="PF07714">
    <property type="entry name" value="PK_Tyr_Ser-Thr"/>
    <property type="match status" value="1"/>
</dbReference>
<dbReference type="EMBL" id="JAUEPU010000011">
    <property type="protein sequence ID" value="KAK0498392.1"/>
    <property type="molecule type" value="Genomic_DNA"/>
</dbReference>
<keyword evidence="3" id="KW-1185">Reference proteome</keyword>
<dbReference type="CDD" id="cd21037">
    <property type="entry name" value="MLKL_NTD"/>
    <property type="match status" value="1"/>
</dbReference>
<dbReference type="GO" id="GO:0005524">
    <property type="term" value="F:ATP binding"/>
    <property type="evidence" value="ECO:0007669"/>
    <property type="project" value="InterPro"/>
</dbReference>
<comment type="caution">
    <text evidence="2">The sequence shown here is derived from an EMBL/GenBank/DDBJ whole genome shotgun (WGS) entry which is preliminary data.</text>
</comment>
<organism evidence="2 3">
    <name type="scientific">Armillaria luteobubalina</name>
    <dbReference type="NCBI Taxonomy" id="153913"/>
    <lineage>
        <taxon>Eukaryota</taxon>
        <taxon>Fungi</taxon>
        <taxon>Dikarya</taxon>
        <taxon>Basidiomycota</taxon>
        <taxon>Agaricomycotina</taxon>
        <taxon>Agaricomycetes</taxon>
        <taxon>Agaricomycetidae</taxon>
        <taxon>Agaricales</taxon>
        <taxon>Marasmiineae</taxon>
        <taxon>Physalacriaceae</taxon>
        <taxon>Armillaria</taxon>
    </lineage>
</organism>
<sequence length="512" mass="57905">MGPRSEILISLGKTVAQITADFAPVPGLCPAVDLLCGLIQLCENITLNRYANTALRFHNNAARQLGDRCHEMLIAFREDVCNAPESMKEAIHTVEDTLTEIQTRMKSCALLSRTHAFLHQKEVSREIEKCHTLISNCMTRFQLSSHVGIHRWQEDFENSRKADQRELVEYLAEIKNTQEMTNIAMTENTEAVRNLMLMFQTMMGENKSTADRVHNGLSSNLWQLQQESGQLLPSFHLKSGEVTRIGQFPVSGTAAMDIYEGLYLQREKVAIKVVRSINANDKSLRRFMREVNIWSDIWNVDKGKYILPFYGFCQEDGPFPYMVSPWQENGTALQYVKTKDLEAASYRRLIKGIAHGIEVLHTMNPPVIHGDIKAANIAINSRGEPLLADFGLSQIVEDITGIPFTQSRGVADSYRWFAPEVCVGQGVLSTYSDIYAYGMTVLELLTHQQPYREIKHTTEVVIKSSGGAYPKRPTELYVVQRGLNDALWGLLISCWARTPTARPPIKSVLRYF</sequence>
<keyword evidence="2" id="KW-0808">Transferase</keyword>
<dbReference type="SUPFAM" id="SSF56112">
    <property type="entry name" value="Protein kinase-like (PK-like)"/>
    <property type="match status" value="1"/>
</dbReference>
<evidence type="ECO:0000313" key="3">
    <source>
        <dbReference type="Proteomes" id="UP001175228"/>
    </source>
</evidence>
<dbReference type="InterPro" id="IPR051681">
    <property type="entry name" value="Ser/Thr_Kinases-Pseudokinases"/>
</dbReference>
<dbReference type="GO" id="GO:0007166">
    <property type="term" value="P:cell surface receptor signaling pathway"/>
    <property type="evidence" value="ECO:0007669"/>
    <property type="project" value="InterPro"/>
</dbReference>
<feature type="domain" description="Protein kinase" evidence="1">
    <location>
        <begin position="237"/>
        <end position="512"/>
    </location>
</feature>
<evidence type="ECO:0000313" key="2">
    <source>
        <dbReference type="EMBL" id="KAK0498392.1"/>
    </source>
</evidence>
<gene>
    <name evidence="2" type="ORF">EDD18DRAFT_1319197</name>
</gene>
<dbReference type="Gene3D" id="1.10.510.10">
    <property type="entry name" value="Transferase(Phosphotransferase) domain 1"/>
    <property type="match status" value="1"/>
</dbReference>
<dbReference type="AlphaFoldDB" id="A0AA39Q8T3"/>
<name>A0AA39Q8T3_9AGAR</name>
<dbReference type="Gene3D" id="1.20.930.20">
    <property type="entry name" value="Adaptor protein Cbl, N-terminal domain"/>
    <property type="match status" value="1"/>
</dbReference>
<proteinExistence type="predicted"/>
<dbReference type="InterPro" id="IPR001245">
    <property type="entry name" value="Ser-Thr/Tyr_kinase_cat_dom"/>
</dbReference>
<dbReference type="SMART" id="SM00220">
    <property type="entry name" value="S_TKc"/>
    <property type="match status" value="1"/>
</dbReference>
<dbReference type="InterPro" id="IPR059179">
    <property type="entry name" value="MLKL-like_MCAfunc"/>
</dbReference>
<dbReference type="GO" id="GO:0004674">
    <property type="term" value="F:protein serine/threonine kinase activity"/>
    <property type="evidence" value="ECO:0007669"/>
    <property type="project" value="TreeGrafter"/>
</dbReference>
<dbReference type="Proteomes" id="UP001175228">
    <property type="component" value="Unassembled WGS sequence"/>
</dbReference>
<dbReference type="PANTHER" id="PTHR44329">
    <property type="entry name" value="SERINE/THREONINE-PROTEIN KINASE TNNI3K-RELATED"/>
    <property type="match status" value="1"/>
</dbReference>
<keyword evidence="2" id="KW-0418">Kinase</keyword>
<reference evidence="2" key="1">
    <citation type="submission" date="2023-06" db="EMBL/GenBank/DDBJ databases">
        <authorList>
            <consortium name="Lawrence Berkeley National Laboratory"/>
            <person name="Ahrendt S."/>
            <person name="Sahu N."/>
            <person name="Indic B."/>
            <person name="Wong-Bajracharya J."/>
            <person name="Merenyi Z."/>
            <person name="Ke H.-M."/>
            <person name="Monk M."/>
            <person name="Kocsube S."/>
            <person name="Drula E."/>
            <person name="Lipzen A."/>
            <person name="Balint B."/>
            <person name="Henrissat B."/>
            <person name="Andreopoulos B."/>
            <person name="Martin F.M."/>
            <person name="Harder C.B."/>
            <person name="Rigling D."/>
            <person name="Ford K.L."/>
            <person name="Foster G.D."/>
            <person name="Pangilinan J."/>
            <person name="Papanicolaou A."/>
            <person name="Barry K."/>
            <person name="LaButti K."/>
            <person name="Viragh M."/>
            <person name="Koriabine M."/>
            <person name="Yan M."/>
            <person name="Riley R."/>
            <person name="Champramary S."/>
            <person name="Plett K.L."/>
            <person name="Tsai I.J."/>
            <person name="Slot J."/>
            <person name="Sipos G."/>
            <person name="Plett J."/>
            <person name="Nagy L.G."/>
            <person name="Grigoriev I.V."/>
        </authorList>
    </citation>
    <scope>NUCLEOTIDE SEQUENCE</scope>
    <source>
        <strain evidence="2">HWK02</strain>
    </source>
</reference>
<evidence type="ECO:0000259" key="1">
    <source>
        <dbReference type="PROSITE" id="PS50011"/>
    </source>
</evidence>
<accession>A0AA39Q8T3</accession>